<evidence type="ECO:0000256" key="1">
    <source>
        <dbReference type="ARBA" id="ARBA00023015"/>
    </source>
</evidence>
<comment type="caution">
    <text evidence="5">The sequence shown here is derived from an EMBL/GenBank/DDBJ whole genome shotgun (WGS) entry which is preliminary data.</text>
</comment>
<dbReference type="Pfam" id="PF06445">
    <property type="entry name" value="GyrI-like"/>
    <property type="match status" value="1"/>
</dbReference>
<evidence type="ECO:0000256" key="2">
    <source>
        <dbReference type="ARBA" id="ARBA00023125"/>
    </source>
</evidence>
<feature type="domain" description="HTH araC/xylS-type" evidence="4">
    <location>
        <begin position="8"/>
        <end position="106"/>
    </location>
</feature>
<dbReference type="SMART" id="SM00342">
    <property type="entry name" value="HTH_ARAC"/>
    <property type="match status" value="1"/>
</dbReference>
<sequence length="281" mass="32638">MSHLHSLNEAMEYIESHLDQKIDMKEVARKALSSEYEFKRIFSFLSGMTLSDYIRKRRLTLAAMALQKGGAKVIDVANQYGYSSPDAFSRAFERYHHILPSEVRTRTHTLKSCPIMTFRLTIEGGEEMNYRIEEKTEFKVAGYCMEMIMEENQLKPSYDEVLEKLTDERVEELTDLSDREPSGVIHVTTDYRQLSEHTEAFNHYIGAAVSKDYSGNKETHDIKASAWAVFEIEGDWESVEKEWMRIYSEWLPSSNFELIEGAEILASKENSSEVWIQVKKR</sequence>
<proteinExistence type="predicted"/>
<dbReference type="SUPFAM" id="SSF46689">
    <property type="entry name" value="Homeodomain-like"/>
    <property type="match status" value="2"/>
</dbReference>
<reference evidence="6" key="1">
    <citation type="journal article" date="2019" name="Int. J. Syst. Evol. Microbiol.">
        <title>The Global Catalogue of Microorganisms (GCM) 10K type strain sequencing project: providing services to taxonomists for standard genome sequencing and annotation.</title>
        <authorList>
            <consortium name="The Broad Institute Genomics Platform"/>
            <consortium name="The Broad Institute Genome Sequencing Center for Infectious Disease"/>
            <person name="Wu L."/>
            <person name="Ma J."/>
        </authorList>
    </citation>
    <scope>NUCLEOTIDE SEQUENCE [LARGE SCALE GENOMIC DNA]</scope>
    <source>
        <strain evidence="6">JCM 12662</strain>
    </source>
</reference>
<keyword evidence="6" id="KW-1185">Reference proteome</keyword>
<dbReference type="RefSeq" id="WP_343752846.1">
    <property type="nucleotide sequence ID" value="NZ_BAAACW010000007.1"/>
</dbReference>
<dbReference type="InterPro" id="IPR050959">
    <property type="entry name" value="MarA-like"/>
</dbReference>
<dbReference type="InterPro" id="IPR010499">
    <property type="entry name" value="AraC_E-bd"/>
</dbReference>
<dbReference type="SMART" id="SM00871">
    <property type="entry name" value="AraC_E_bind"/>
    <property type="match status" value="1"/>
</dbReference>
<protein>
    <submittedName>
        <fullName evidence="5">AraC family transcriptional regulator</fullName>
    </submittedName>
</protein>
<gene>
    <name evidence="5" type="ORF">GCM10008932_00780</name>
</gene>
<dbReference type="EMBL" id="BAAACW010000007">
    <property type="protein sequence ID" value="GAA0351476.1"/>
    <property type="molecule type" value="Genomic_DNA"/>
</dbReference>
<dbReference type="Gene3D" id="3.20.80.10">
    <property type="entry name" value="Regulatory factor, effector binding domain"/>
    <property type="match status" value="1"/>
</dbReference>
<dbReference type="PROSITE" id="PS01124">
    <property type="entry name" value="HTH_ARAC_FAMILY_2"/>
    <property type="match status" value="1"/>
</dbReference>
<dbReference type="Proteomes" id="UP001501166">
    <property type="component" value="Unassembled WGS sequence"/>
</dbReference>
<keyword evidence="3" id="KW-0804">Transcription</keyword>
<evidence type="ECO:0000259" key="4">
    <source>
        <dbReference type="PROSITE" id="PS01124"/>
    </source>
</evidence>
<organism evidence="5 6">
    <name type="scientific">Alkalibacterium iburiense</name>
    <dbReference type="NCBI Taxonomy" id="290589"/>
    <lineage>
        <taxon>Bacteria</taxon>
        <taxon>Bacillati</taxon>
        <taxon>Bacillota</taxon>
        <taxon>Bacilli</taxon>
        <taxon>Lactobacillales</taxon>
        <taxon>Carnobacteriaceae</taxon>
        <taxon>Alkalibacterium</taxon>
    </lineage>
</organism>
<name>A0ABP3GSD4_9LACT</name>
<dbReference type="InterPro" id="IPR009057">
    <property type="entry name" value="Homeodomain-like_sf"/>
</dbReference>
<dbReference type="InterPro" id="IPR018060">
    <property type="entry name" value="HTH_AraC"/>
</dbReference>
<evidence type="ECO:0000256" key="3">
    <source>
        <dbReference type="ARBA" id="ARBA00023163"/>
    </source>
</evidence>
<evidence type="ECO:0000313" key="5">
    <source>
        <dbReference type="EMBL" id="GAA0351476.1"/>
    </source>
</evidence>
<keyword evidence="2" id="KW-0238">DNA-binding</keyword>
<accession>A0ABP3GSD4</accession>
<dbReference type="InterPro" id="IPR011256">
    <property type="entry name" value="Reg_factor_effector_dom_sf"/>
</dbReference>
<dbReference type="Pfam" id="PF12833">
    <property type="entry name" value="HTH_18"/>
    <property type="match status" value="1"/>
</dbReference>
<dbReference type="PANTHER" id="PTHR47504">
    <property type="entry name" value="RIGHT ORIGIN-BINDING PROTEIN"/>
    <property type="match status" value="1"/>
</dbReference>
<dbReference type="InterPro" id="IPR029442">
    <property type="entry name" value="GyrI-like"/>
</dbReference>
<dbReference type="Gene3D" id="1.10.10.60">
    <property type="entry name" value="Homeodomain-like"/>
    <property type="match status" value="2"/>
</dbReference>
<keyword evidence="1" id="KW-0805">Transcription regulation</keyword>
<evidence type="ECO:0000313" key="6">
    <source>
        <dbReference type="Proteomes" id="UP001501166"/>
    </source>
</evidence>
<dbReference type="PANTHER" id="PTHR47504:SF5">
    <property type="entry name" value="RIGHT ORIGIN-BINDING PROTEIN"/>
    <property type="match status" value="1"/>
</dbReference>
<dbReference type="SUPFAM" id="SSF55136">
    <property type="entry name" value="Probable bacterial effector-binding domain"/>
    <property type="match status" value="1"/>
</dbReference>